<organism evidence="1 2">
    <name type="scientific">Smallanthus sonchifolius</name>
    <dbReference type="NCBI Taxonomy" id="185202"/>
    <lineage>
        <taxon>Eukaryota</taxon>
        <taxon>Viridiplantae</taxon>
        <taxon>Streptophyta</taxon>
        <taxon>Embryophyta</taxon>
        <taxon>Tracheophyta</taxon>
        <taxon>Spermatophyta</taxon>
        <taxon>Magnoliopsida</taxon>
        <taxon>eudicotyledons</taxon>
        <taxon>Gunneridae</taxon>
        <taxon>Pentapetalae</taxon>
        <taxon>asterids</taxon>
        <taxon>campanulids</taxon>
        <taxon>Asterales</taxon>
        <taxon>Asteraceae</taxon>
        <taxon>Asteroideae</taxon>
        <taxon>Heliantheae alliance</taxon>
        <taxon>Millerieae</taxon>
        <taxon>Smallanthus</taxon>
    </lineage>
</organism>
<dbReference type="EMBL" id="CM042020">
    <property type="protein sequence ID" value="KAI3820273.1"/>
    <property type="molecule type" value="Genomic_DNA"/>
</dbReference>
<name>A0ACB9JK05_9ASTR</name>
<keyword evidence="2" id="KW-1185">Reference proteome</keyword>
<evidence type="ECO:0000313" key="2">
    <source>
        <dbReference type="Proteomes" id="UP001056120"/>
    </source>
</evidence>
<gene>
    <name evidence="1" type="ORF">L1987_07817</name>
</gene>
<reference evidence="2" key="1">
    <citation type="journal article" date="2022" name="Mol. Ecol. Resour.">
        <title>The genomes of chicory, endive, great burdock and yacon provide insights into Asteraceae palaeo-polyploidization history and plant inulin production.</title>
        <authorList>
            <person name="Fan W."/>
            <person name="Wang S."/>
            <person name="Wang H."/>
            <person name="Wang A."/>
            <person name="Jiang F."/>
            <person name="Liu H."/>
            <person name="Zhao H."/>
            <person name="Xu D."/>
            <person name="Zhang Y."/>
        </authorList>
    </citation>
    <scope>NUCLEOTIDE SEQUENCE [LARGE SCALE GENOMIC DNA]</scope>
    <source>
        <strain evidence="2">cv. Yunnan</strain>
    </source>
</reference>
<reference evidence="1 2" key="2">
    <citation type="journal article" date="2022" name="Mol. Ecol. Resour.">
        <title>The genomes of chicory, endive, great burdock and yacon provide insights into Asteraceae paleo-polyploidization history and plant inulin production.</title>
        <authorList>
            <person name="Fan W."/>
            <person name="Wang S."/>
            <person name="Wang H."/>
            <person name="Wang A."/>
            <person name="Jiang F."/>
            <person name="Liu H."/>
            <person name="Zhao H."/>
            <person name="Xu D."/>
            <person name="Zhang Y."/>
        </authorList>
    </citation>
    <scope>NUCLEOTIDE SEQUENCE [LARGE SCALE GENOMIC DNA]</scope>
    <source>
        <strain evidence="2">cv. Yunnan</strain>
        <tissue evidence="1">Leaves</tissue>
    </source>
</reference>
<dbReference type="Proteomes" id="UP001056120">
    <property type="component" value="Linkage Group LG03"/>
</dbReference>
<accession>A0ACB9JK05</accession>
<comment type="caution">
    <text evidence="1">The sequence shown here is derived from an EMBL/GenBank/DDBJ whole genome shotgun (WGS) entry which is preliminary data.</text>
</comment>
<protein>
    <submittedName>
        <fullName evidence="1">Uncharacterized protein</fullName>
    </submittedName>
</protein>
<sequence length="449" mass="49335">MVMLPRTRAASQSLPGCSDKCGNITIPYPFGIQEGCYLEIDYWVNCATLGLFGSTFEPLDISLDGSMRGVLPVAYACYNSIHQLSGSDTEILTGSFTVSSTINLLFTVGCDTRADIMTIDGEYIIVAGTTRSECDMVSDGLYFGFGSSRVPIPYTMPEFLIRSQRNTGKVGNWRFNNCSYAFIAQSDQYTFYKTDIDNMLNRSFPVVLEWSVEVGDCELAQKNKTRYLCKENSVCIDSQNGGYNCRCAPGYQGNPYIPNGCQDINECEGALNDCIYGTYGCVNTNGSYNCFCPFGKSGDGREHGSGCSYLQAAKSHGNPLYIERKQNPNRCLAAQIDVGILRFLIHLGSKRTAPYPESSTHKLSGSDSVIWTDKFLVSSTTNLLTTVGCDTRADIISMDGEDSITIVATKRESAIAYMMVHVLAMVACSYHSLLLCQNFKSVHKETQGK</sequence>
<evidence type="ECO:0000313" key="1">
    <source>
        <dbReference type="EMBL" id="KAI3820273.1"/>
    </source>
</evidence>
<proteinExistence type="predicted"/>